<protein>
    <submittedName>
        <fullName evidence="2">Uncharacterized protein</fullName>
    </submittedName>
</protein>
<reference evidence="2 3" key="1">
    <citation type="submission" date="2024-09" db="EMBL/GenBank/DDBJ databases">
        <title>The Natural Products Discovery Center: Release of the First 8490 Sequenced Strains for Exploring Actinobacteria Biosynthetic Diversity.</title>
        <authorList>
            <person name="Kalkreuter E."/>
            <person name="Kautsar S.A."/>
            <person name="Yang D."/>
            <person name="Bader C.D."/>
            <person name="Teijaro C.N."/>
            <person name="Fluegel L."/>
            <person name="Davis C.M."/>
            <person name="Simpson J.R."/>
            <person name="Lauterbach L."/>
            <person name="Steele A.D."/>
            <person name="Gui C."/>
            <person name="Meng S."/>
            <person name="Li G."/>
            <person name="Viehrig K."/>
            <person name="Ye F."/>
            <person name="Su P."/>
            <person name="Kiefer A.F."/>
            <person name="Nichols A."/>
            <person name="Cepeda A.J."/>
            <person name="Yan W."/>
            <person name="Fan B."/>
            <person name="Jiang Y."/>
            <person name="Adhikari A."/>
            <person name="Zheng C.-J."/>
            <person name="Schuster L."/>
            <person name="Cowan T.M."/>
            <person name="Smanski M.J."/>
            <person name="Chevrette M.G."/>
            <person name="De Carvalho L.P.S."/>
            <person name="Shen B."/>
        </authorList>
    </citation>
    <scope>NUCLEOTIDE SEQUENCE [LARGE SCALE GENOMIC DNA]</scope>
    <source>
        <strain evidence="2 3">NPDC056472</strain>
    </source>
</reference>
<dbReference type="Proteomes" id="UP001600424">
    <property type="component" value="Unassembled WGS sequence"/>
</dbReference>
<feature type="region of interest" description="Disordered" evidence="1">
    <location>
        <begin position="361"/>
        <end position="400"/>
    </location>
</feature>
<gene>
    <name evidence="2" type="ORF">ACFQ63_34220</name>
</gene>
<sequence>MAVLAGALTATGMAFVPGQVSAAERGAGGGSAVRATKGVARDASVRLATGERLERIAGTKGFRVAAAGGRPATGTYAFAQADGELTVQPLGGKKPLAATTVRTDEAGPGMTPYGATATQKVSFSVANNAVYANAPFMRLWNTSTWQSVPVTPAQYELKGTAYVAPGTYFATMSYMPYDATRPSYLLVKTFTVGSTALNVAFDEKAARPMGIVTDDTTARRSDISLGLTMPGGDTVGAFGFGPDKLYVTPFSVTGMTADVHEVLTKYGSSQLKPSPYRYDLVHRFKNSVPANPVVTVQTAGLAKTVTTFRSRAGRQTGTLWSYRTPSETEPFFAGQASSPVTAPGTLTEYVTPNVKFSRRFDDDSTQVELGDRTLPSGTSAGETIGQGPLQPGAGGESGRSGSRIVLYEPYSYSDVHGHRGADYEALQQYRLTSRGTTLVDSAYEKGYKTYGAAIPQSAAPYEFTHTTIRRGPNARLSTKLVREWTFTSDGYAYVPRMENSLPLLDVVFTVPQLDIRNTAPAGTVRVATAITSRTAVPASVTGLEYSTDDGRTWQPASAEGDITVGTGDRFVSLRATGKDDSGATVRTTLIRAFGGPGSAGLPDEKAGDVTISGVTVNGGRPIVVDGVLGQYPINVPTSFTATSPAGIARVGMILYKGSYERPDAVLPFLPCAYSNNPTTATCANEVYVAARTLGDNALAGTWKAAVWAESLDGTSYAEVHAAQTVRILRPTRLTTDATPEPVAKGAALTVTGRFTASDWLTGGQLAYPGRRVLLEFRKAGTSAYTLVDTAYTDSTGKASLTLKAGVDGEYRWIEGPVFLLPTAPPTTASDAVDVR</sequence>
<dbReference type="EMBL" id="JBHTRV010000037">
    <property type="protein sequence ID" value="MFE5984737.1"/>
    <property type="molecule type" value="Genomic_DNA"/>
</dbReference>
<evidence type="ECO:0000313" key="2">
    <source>
        <dbReference type="EMBL" id="MFE5984737.1"/>
    </source>
</evidence>
<accession>A0ABW6J474</accession>
<proteinExistence type="predicted"/>
<name>A0ABW6J474_STRWE</name>
<evidence type="ECO:0000256" key="1">
    <source>
        <dbReference type="SAM" id="MobiDB-lite"/>
    </source>
</evidence>
<comment type="caution">
    <text evidence="2">The sequence shown here is derived from an EMBL/GenBank/DDBJ whole genome shotgun (WGS) entry which is preliminary data.</text>
</comment>
<keyword evidence="3" id="KW-1185">Reference proteome</keyword>
<evidence type="ECO:0000313" key="3">
    <source>
        <dbReference type="Proteomes" id="UP001600424"/>
    </source>
</evidence>
<organism evidence="2 3">
    <name type="scientific">Streptomyces wedmorensis</name>
    <dbReference type="NCBI Taxonomy" id="43759"/>
    <lineage>
        <taxon>Bacteria</taxon>
        <taxon>Bacillati</taxon>
        <taxon>Actinomycetota</taxon>
        <taxon>Actinomycetes</taxon>
        <taxon>Kitasatosporales</taxon>
        <taxon>Streptomycetaceae</taxon>
        <taxon>Streptomyces</taxon>
    </lineage>
</organism>
<dbReference type="RefSeq" id="WP_386248573.1">
    <property type="nucleotide sequence ID" value="NZ_JBHTRV010000037.1"/>
</dbReference>